<gene>
    <name evidence="5" type="ORF">GCM10022224_046180</name>
</gene>
<organism evidence="5 6">
    <name type="scientific">Nonomuraea antimicrobica</name>
    <dbReference type="NCBI Taxonomy" id="561173"/>
    <lineage>
        <taxon>Bacteria</taxon>
        <taxon>Bacillati</taxon>
        <taxon>Actinomycetota</taxon>
        <taxon>Actinomycetes</taxon>
        <taxon>Streptosporangiales</taxon>
        <taxon>Streptosporangiaceae</taxon>
        <taxon>Nonomuraea</taxon>
    </lineage>
</organism>
<dbReference type="PROSITE" id="PS00622">
    <property type="entry name" value="HTH_LUXR_1"/>
    <property type="match status" value="1"/>
</dbReference>
<reference evidence="6" key="1">
    <citation type="journal article" date="2019" name="Int. J. Syst. Evol. Microbiol.">
        <title>The Global Catalogue of Microorganisms (GCM) 10K type strain sequencing project: providing services to taxonomists for standard genome sequencing and annotation.</title>
        <authorList>
            <consortium name="The Broad Institute Genomics Platform"/>
            <consortium name="The Broad Institute Genome Sequencing Center for Infectious Disease"/>
            <person name="Wu L."/>
            <person name="Ma J."/>
        </authorList>
    </citation>
    <scope>NUCLEOTIDE SEQUENCE [LARGE SCALE GENOMIC DNA]</scope>
    <source>
        <strain evidence="6">JCM 16904</strain>
    </source>
</reference>
<dbReference type="Gene3D" id="3.40.50.300">
    <property type="entry name" value="P-loop containing nucleotide triphosphate hydrolases"/>
    <property type="match status" value="1"/>
</dbReference>
<evidence type="ECO:0000313" key="6">
    <source>
        <dbReference type="Proteomes" id="UP001500902"/>
    </source>
</evidence>
<dbReference type="EMBL" id="BAAAZP010000088">
    <property type="protein sequence ID" value="GAA3676703.1"/>
    <property type="molecule type" value="Genomic_DNA"/>
</dbReference>
<protein>
    <recommendedName>
        <fullName evidence="4">HTH luxR-type domain-containing protein</fullName>
    </recommendedName>
</protein>
<dbReference type="InterPro" id="IPR027417">
    <property type="entry name" value="P-loop_NTPase"/>
</dbReference>
<dbReference type="RefSeq" id="WP_344881580.1">
    <property type="nucleotide sequence ID" value="NZ_BAAAZP010000088.1"/>
</dbReference>
<evidence type="ECO:0000259" key="4">
    <source>
        <dbReference type="PROSITE" id="PS50043"/>
    </source>
</evidence>
<dbReference type="Gene3D" id="1.10.10.10">
    <property type="entry name" value="Winged helix-like DNA-binding domain superfamily/Winged helix DNA-binding domain"/>
    <property type="match status" value="1"/>
</dbReference>
<evidence type="ECO:0000256" key="1">
    <source>
        <dbReference type="ARBA" id="ARBA00023015"/>
    </source>
</evidence>
<keyword evidence="6" id="KW-1185">Reference proteome</keyword>
<dbReference type="Pfam" id="PF00196">
    <property type="entry name" value="GerE"/>
    <property type="match status" value="1"/>
</dbReference>
<dbReference type="PRINTS" id="PR00038">
    <property type="entry name" value="HTHLUXR"/>
</dbReference>
<dbReference type="SUPFAM" id="SSF46894">
    <property type="entry name" value="C-terminal effector domain of the bipartite response regulators"/>
    <property type="match status" value="1"/>
</dbReference>
<name>A0ABP7C533_9ACTN</name>
<sequence>MTVHVPHNLPVEPNPFVGRARDLSELGSLVRDERVITLSGVGGIGKSRLSLRVAAQASARFADGVWLVEPARVGDPALMPSVPAAGPRQGGLTTREREIAALLTRGLSNRAIGVELVISPATVARHVANIMDKLGFDTRSQIAVWAAEHGRETGRS</sequence>
<dbReference type="SUPFAM" id="SSF52540">
    <property type="entry name" value="P-loop containing nucleoside triphosphate hydrolases"/>
    <property type="match status" value="1"/>
</dbReference>
<comment type="caution">
    <text evidence="5">The sequence shown here is derived from an EMBL/GenBank/DDBJ whole genome shotgun (WGS) entry which is preliminary data.</text>
</comment>
<dbReference type="SMART" id="SM00421">
    <property type="entry name" value="HTH_LUXR"/>
    <property type="match status" value="1"/>
</dbReference>
<evidence type="ECO:0000313" key="5">
    <source>
        <dbReference type="EMBL" id="GAA3676703.1"/>
    </source>
</evidence>
<keyword evidence="3" id="KW-0804">Transcription</keyword>
<proteinExistence type="predicted"/>
<keyword evidence="2" id="KW-0238">DNA-binding</keyword>
<dbReference type="Proteomes" id="UP001500902">
    <property type="component" value="Unassembled WGS sequence"/>
</dbReference>
<evidence type="ECO:0000256" key="3">
    <source>
        <dbReference type="ARBA" id="ARBA00023163"/>
    </source>
</evidence>
<keyword evidence="1" id="KW-0805">Transcription regulation</keyword>
<evidence type="ECO:0000256" key="2">
    <source>
        <dbReference type="ARBA" id="ARBA00023125"/>
    </source>
</evidence>
<dbReference type="InterPro" id="IPR000792">
    <property type="entry name" value="Tscrpt_reg_LuxR_C"/>
</dbReference>
<dbReference type="PANTHER" id="PTHR44688:SF16">
    <property type="entry name" value="DNA-BINDING TRANSCRIPTIONAL ACTIVATOR DEVR_DOSR"/>
    <property type="match status" value="1"/>
</dbReference>
<dbReference type="PANTHER" id="PTHR44688">
    <property type="entry name" value="DNA-BINDING TRANSCRIPTIONAL ACTIVATOR DEVR_DOSR"/>
    <property type="match status" value="1"/>
</dbReference>
<dbReference type="InterPro" id="IPR036388">
    <property type="entry name" value="WH-like_DNA-bd_sf"/>
</dbReference>
<dbReference type="InterPro" id="IPR016032">
    <property type="entry name" value="Sig_transdc_resp-reg_C-effctor"/>
</dbReference>
<accession>A0ABP7C533</accession>
<feature type="domain" description="HTH luxR-type" evidence="4">
    <location>
        <begin position="85"/>
        <end position="150"/>
    </location>
</feature>
<dbReference type="CDD" id="cd06170">
    <property type="entry name" value="LuxR_C_like"/>
    <property type="match status" value="1"/>
</dbReference>
<dbReference type="PROSITE" id="PS50043">
    <property type="entry name" value="HTH_LUXR_2"/>
    <property type="match status" value="1"/>
</dbReference>